<accession>A0ACC1IK18</accession>
<reference evidence="1" key="1">
    <citation type="submission" date="2022-07" db="EMBL/GenBank/DDBJ databases">
        <title>Phylogenomic reconstructions and comparative analyses of Kickxellomycotina fungi.</title>
        <authorList>
            <person name="Reynolds N.K."/>
            <person name="Stajich J.E."/>
            <person name="Barry K."/>
            <person name="Grigoriev I.V."/>
            <person name="Crous P."/>
            <person name="Smith M.E."/>
        </authorList>
    </citation>
    <scope>NUCLEOTIDE SEQUENCE</scope>
    <source>
        <strain evidence="1">Benny 63K</strain>
    </source>
</reference>
<evidence type="ECO:0000313" key="2">
    <source>
        <dbReference type="Proteomes" id="UP001150581"/>
    </source>
</evidence>
<keyword evidence="2" id="KW-1185">Reference proteome</keyword>
<sequence length="99" mass="10763">MIVPVDNPDVKFAILGYSSFWNADKNTNPKGICELPGGTSYFTRLGPYTDWIAKVSGLETINFTIGNTTAAAVEKNVPPVVKCKQKSQIKSQSMSMSMS</sequence>
<name>A0ACC1IK18_9FUNG</name>
<dbReference type="EMBL" id="JANBPG010000656">
    <property type="protein sequence ID" value="KAJ1894724.1"/>
    <property type="molecule type" value="Genomic_DNA"/>
</dbReference>
<organism evidence="1 2">
    <name type="scientific">Kickxella alabastrina</name>
    <dbReference type="NCBI Taxonomy" id="61397"/>
    <lineage>
        <taxon>Eukaryota</taxon>
        <taxon>Fungi</taxon>
        <taxon>Fungi incertae sedis</taxon>
        <taxon>Zoopagomycota</taxon>
        <taxon>Kickxellomycotina</taxon>
        <taxon>Kickxellomycetes</taxon>
        <taxon>Kickxellales</taxon>
        <taxon>Kickxellaceae</taxon>
        <taxon>Kickxella</taxon>
    </lineage>
</organism>
<gene>
    <name evidence="1" type="ORF">LPJ66_005014</name>
</gene>
<protein>
    <submittedName>
        <fullName evidence="1">Uncharacterized protein</fullName>
    </submittedName>
</protein>
<comment type="caution">
    <text evidence="1">The sequence shown here is derived from an EMBL/GenBank/DDBJ whole genome shotgun (WGS) entry which is preliminary data.</text>
</comment>
<dbReference type="Proteomes" id="UP001150581">
    <property type="component" value="Unassembled WGS sequence"/>
</dbReference>
<evidence type="ECO:0000313" key="1">
    <source>
        <dbReference type="EMBL" id="KAJ1894724.1"/>
    </source>
</evidence>
<proteinExistence type="predicted"/>